<name>A0A455SE12_9CHLR</name>
<protein>
    <submittedName>
        <fullName evidence="1">Uncharacterized protein</fullName>
    </submittedName>
</protein>
<evidence type="ECO:0000313" key="1">
    <source>
        <dbReference type="EMBL" id="BBH85279.1"/>
    </source>
</evidence>
<dbReference type="EMBL" id="AP019376">
    <property type="protein sequence ID" value="BBH85279.1"/>
    <property type="molecule type" value="Genomic_DNA"/>
</dbReference>
<reference evidence="1" key="1">
    <citation type="submission" date="2018-12" db="EMBL/GenBank/DDBJ databases">
        <title>Novel natural products biosynthetic potential of the class Ktedonobacteria.</title>
        <authorList>
            <person name="Zheng Y."/>
            <person name="Saitou A."/>
            <person name="Wang C.M."/>
            <person name="Toyoda A."/>
            <person name="Minakuchi Y."/>
            <person name="Sekiguchi Y."/>
            <person name="Ueda K."/>
            <person name="Takano H."/>
            <person name="Sakai Y."/>
            <person name="Yokota A."/>
            <person name="Yabe S."/>
        </authorList>
    </citation>
    <scope>NUCLEOTIDE SEQUENCE</scope>
    <source>
        <strain evidence="1">COM3</strain>
    </source>
</reference>
<organism evidence="1">
    <name type="scientific">Thermosporothrix sp. COM3</name>
    <dbReference type="NCBI Taxonomy" id="2490863"/>
    <lineage>
        <taxon>Bacteria</taxon>
        <taxon>Bacillati</taxon>
        <taxon>Chloroflexota</taxon>
        <taxon>Ktedonobacteria</taxon>
        <taxon>Ktedonobacterales</taxon>
        <taxon>Thermosporotrichaceae</taxon>
        <taxon>Thermosporothrix</taxon>
    </lineage>
</organism>
<gene>
    <name evidence="1" type="ORF">KTC_00300</name>
</gene>
<accession>A0A455SE12</accession>
<sequence>MTTPAHRCVATPPHAVPTVLSAPLSGKQQITPFLPDGPIGEIEADGQCVLVTALAINQANEVIFLSLVGRDTSSSAVLAQLWQGKQLPLSVRKPHLWPPSPHVQRSKELTYTSITSTLPTSKMVHTITMPHTGHIQEGLLHPPTTVNPHPHHAEHLVPVSKERFLFANWDEEEPHSSSFFGHLHAMRIVVLYRGEAELQEHWAAELWQRGLWRSLILPCPSLGIRAWRIEPDVLAWNALIGQGVRDGWLPWR</sequence>
<dbReference type="AlphaFoldDB" id="A0A455SE12"/>
<proteinExistence type="predicted"/>